<feature type="transmembrane region" description="Helical" evidence="1">
    <location>
        <begin position="37"/>
        <end position="58"/>
    </location>
</feature>
<dbReference type="Pfam" id="PF05359">
    <property type="entry name" value="DUF748"/>
    <property type="match status" value="1"/>
</dbReference>
<evidence type="ECO:0000256" key="1">
    <source>
        <dbReference type="SAM" id="Phobius"/>
    </source>
</evidence>
<name>A5GA21_GEOUR</name>
<dbReference type="GO" id="GO:0005886">
    <property type="term" value="C:plasma membrane"/>
    <property type="evidence" value="ECO:0007669"/>
    <property type="project" value="TreeGrafter"/>
</dbReference>
<dbReference type="AlphaFoldDB" id="A5GA21"/>
<dbReference type="HOGENOM" id="CLU_287263_0_0_7"/>
<organism evidence="3 4">
    <name type="scientific">Geotalea uraniireducens (strain Rf4)</name>
    <name type="common">Geobacter uraniireducens</name>
    <dbReference type="NCBI Taxonomy" id="351605"/>
    <lineage>
        <taxon>Bacteria</taxon>
        <taxon>Pseudomonadati</taxon>
        <taxon>Thermodesulfobacteriota</taxon>
        <taxon>Desulfuromonadia</taxon>
        <taxon>Geobacterales</taxon>
        <taxon>Geobacteraceae</taxon>
        <taxon>Geotalea</taxon>
    </lineage>
</organism>
<feature type="domain" description="YhdP central" evidence="2">
    <location>
        <begin position="883"/>
        <end position="1067"/>
    </location>
</feature>
<sequence>MLAPGSWEEYTPSRSPLIRQEPKTTRYHSMHIQRKKIIILLSILIIVLVAGGGVTVLLDKLFHLESYKTQILAEIEKSLNRRVFYEKGEFSLQFGPSFTFSNVVVKEKDGLTNFVTAKRLTFKIALLPLLEKKVSLKEMVFDRPDIALSRDNQGISNISDLLEAKKTAVTLHLKGIRLKKGTIRFQDMAITPAGITTVLENTDLNISQFARSKSCDVKLTASIAGFSKGNRFSLAGTAKLSDKDKPLSETSFNMKLDAKNLDVAHFWPYYSKYVPFRKILGRFDIDTNFIGSFFAFTSNGEMKISGLRFDYPQVFHAVLAPRDLHFRYDMELTNRDISVKSLNLTVDGLNVKGNCAIKDIHSGDPRIVAHASTSQFRLEEFGGYIPYGVIVKDPADFIEQHIKGGTYKLDEGRLDGRVSQILHMERGQNYNVLFIKGKVEKGLVSYGAQVPTFNGIKGELEMRGKDFNLLHMSGNFGSSFFTLDGKIADYPLDTPSSYPFTMKMAPRQAELAWLLGREKGQKLAFAGDSTLHLSGSGFTHAYNLAGDWNLTSASYSFPDLINKPAGRNNTLAFKGSITKQEARLSSFVYNLSPLALTASADYRFTGKNLLQLELKTNQFQFGEVAAMLPYFRQYQPAGRIQAVINAKSNDKDLTNLRWGGDVSFSGFSFKPSDSVKTVSNMTGAVRFKGDSLETSQLSVKLGNSTIYGKGSLTGFKNPTFNITFASSSLYFSDLGLHVPQKEVRTEKLQGNISLTDNNLQIKTLSGQINNSQLNIKGTVQDIKNPKIDITVNSPHLEIEDILLLSKLEQVNIKDKSPMRIGLKATILASSGKFKDMDFKRLKTVAMLDDKILYLQPVEFSAFGGDVSGKGRFDFGTNGAPRYHVSFNLNKVSAEKVTRAVGVKKQEITGTLTMQGELTAKGNTGDDIKKTALGSVKLSIEEGSLRKFSTLSKIFSILNVSQLLKLQLPDMVSGGMPFNEITGSIAIRDGVISTKDLFIDSDAMNISAVGKLDLIKEELDATIGVQPLQTVDKVVSHIPIVGWILTGKDKTLITAYFEAKGKADDPKVTAIPVKSLARGVFDIFKRVFELPGRLITDTGEVIIGK</sequence>
<dbReference type="InterPro" id="IPR025263">
    <property type="entry name" value="YhdP_central"/>
</dbReference>
<keyword evidence="1" id="KW-0472">Membrane</keyword>
<evidence type="ECO:0000259" key="2">
    <source>
        <dbReference type="Pfam" id="PF13116"/>
    </source>
</evidence>
<dbReference type="InterPro" id="IPR052894">
    <property type="entry name" value="AsmA-related"/>
</dbReference>
<dbReference type="Proteomes" id="UP000006695">
    <property type="component" value="Chromosome"/>
</dbReference>
<keyword evidence="4" id="KW-1185">Reference proteome</keyword>
<dbReference type="KEGG" id="gur:Gura_1371"/>
<accession>A5GA21</accession>
<proteinExistence type="predicted"/>
<reference evidence="3 4" key="1">
    <citation type="submission" date="2007-05" db="EMBL/GenBank/DDBJ databases">
        <title>Complete sequence of Geobacter uraniireducens Rf4.</title>
        <authorList>
            <consortium name="US DOE Joint Genome Institute"/>
            <person name="Copeland A."/>
            <person name="Lucas S."/>
            <person name="Lapidus A."/>
            <person name="Barry K."/>
            <person name="Detter J.C."/>
            <person name="Glavina del Rio T."/>
            <person name="Hammon N."/>
            <person name="Israni S."/>
            <person name="Dalin E."/>
            <person name="Tice H."/>
            <person name="Pitluck S."/>
            <person name="Chertkov O."/>
            <person name="Brettin T."/>
            <person name="Bruce D."/>
            <person name="Han C."/>
            <person name="Schmutz J."/>
            <person name="Larimer F."/>
            <person name="Land M."/>
            <person name="Hauser L."/>
            <person name="Kyrpides N."/>
            <person name="Mikhailova N."/>
            <person name="Shelobolina E."/>
            <person name="Aklujkar M."/>
            <person name="Lovley D."/>
            <person name="Richardson P."/>
        </authorList>
    </citation>
    <scope>NUCLEOTIDE SEQUENCE [LARGE SCALE GENOMIC DNA]</scope>
    <source>
        <strain evidence="3 4">Rf4</strain>
    </source>
</reference>
<keyword evidence="1" id="KW-0812">Transmembrane</keyword>
<evidence type="ECO:0000313" key="3">
    <source>
        <dbReference type="EMBL" id="ABQ25572.1"/>
    </source>
</evidence>
<protein>
    <submittedName>
        <fullName evidence="3">AsmA family protein</fullName>
    </submittedName>
</protein>
<dbReference type="PANTHER" id="PTHR30441:SF4">
    <property type="entry name" value="PROTEIN ASMA"/>
    <property type="match status" value="1"/>
</dbReference>
<dbReference type="PANTHER" id="PTHR30441">
    <property type="entry name" value="DUF748 DOMAIN-CONTAINING PROTEIN"/>
    <property type="match status" value="1"/>
</dbReference>
<dbReference type="InterPro" id="IPR008023">
    <property type="entry name" value="DUF748"/>
</dbReference>
<keyword evidence="1" id="KW-1133">Transmembrane helix</keyword>
<dbReference type="GO" id="GO:0090313">
    <property type="term" value="P:regulation of protein targeting to membrane"/>
    <property type="evidence" value="ECO:0007669"/>
    <property type="project" value="TreeGrafter"/>
</dbReference>
<evidence type="ECO:0000313" key="4">
    <source>
        <dbReference type="Proteomes" id="UP000006695"/>
    </source>
</evidence>
<dbReference type="Pfam" id="PF13116">
    <property type="entry name" value="YhdP"/>
    <property type="match status" value="1"/>
</dbReference>
<dbReference type="EMBL" id="CP000698">
    <property type="protein sequence ID" value="ABQ25572.1"/>
    <property type="molecule type" value="Genomic_DNA"/>
</dbReference>
<gene>
    <name evidence="3" type="ordered locus">Gura_1371</name>
</gene>
<dbReference type="STRING" id="351605.Gura_1371"/>